<evidence type="ECO:0000256" key="1">
    <source>
        <dbReference type="SAM" id="Phobius"/>
    </source>
</evidence>
<feature type="transmembrane region" description="Helical" evidence="1">
    <location>
        <begin position="60"/>
        <end position="81"/>
    </location>
</feature>
<dbReference type="EMBL" id="MGFX01000006">
    <property type="protein sequence ID" value="OGM15340.1"/>
    <property type="molecule type" value="Genomic_DNA"/>
</dbReference>
<name>A0A1F7XK05_9BACT</name>
<feature type="transmembrane region" description="Helical" evidence="1">
    <location>
        <begin position="131"/>
        <end position="151"/>
    </location>
</feature>
<feature type="transmembrane region" description="Helical" evidence="1">
    <location>
        <begin position="87"/>
        <end position="110"/>
    </location>
</feature>
<accession>A0A1F7XK05</accession>
<dbReference type="Proteomes" id="UP000177382">
    <property type="component" value="Unassembled WGS sequence"/>
</dbReference>
<reference evidence="2 3" key="1">
    <citation type="journal article" date="2016" name="Nat. Commun.">
        <title>Thousands of microbial genomes shed light on interconnected biogeochemical processes in an aquifer system.</title>
        <authorList>
            <person name="Anantharaman K."/>
            <person name="Brown C.T."/>
            <person name="Hug L.A."/>
            <person name="Sharon I."/>
            <person name="Castelle C.J."/>
            <person name="Probst A.J."/>
            <person name="Thomas B.C."/>
            <person name="Singh A."/>
            <person name="Wilkins M.J."/>
            <person name="Karaoz U."/>
            <person name="Brodie E.L."/>
            <person name="Williams K.H."/>
            <person name="Hubbard S.S."/>
            <person name="Banfield J.F."/>
        </authorList>
    </citation>
    <scope>NUCLEOTIDE SEQUENCE [LARGE SCALE GENOMIC DNA]</scope>
</reference>
<dbReference type="STRING" id="1802485.A2V97_01785"/>
<comment type="caution">
    <text evidence="2">The sequence shown here is derived from an EMBL/GenBank/DDBJ whole genome shotgun (WGS) entry which is preliminary data.</text>
</comment>
<organism evidence="2 3">
    <name type="scientific">Candidatus Woesebacteria bacterium RBG_16_42_24</name>
    <dbReference type="NCBI Taxonomy" id="1802485"/>
    <lineage>
        <taxon>Bacteria</taxon>
        <taxon>Candidatus Woeseibacteriota</taxon>
    </lineage>
</organism>
<evidence type="ECO:0000313" key="2">
    <source>
        <dbReference type="EMBL" id="OGM15340.1"/>
    </source>
</evidence>
<keyword evidence="1" id="KW-0812">Transmembrane</keyword>
<proteinExistence type="predicted"/>
<keyword evidence="1" id="KW-1133">Transmembrane helix</keyword>
<sequence length="153" mass="17090">MLETPHVVVGAAIATKVVSPALAIPLALASHFVLDKVPHWNPHLFTETQKLGHPAKKSTFVAVADVGLALVIGLFITSRFATQPERAVTILACCLASVLPDIVKWPYYYLKNRWEPLKRWVLFERSLQVNATFWPGMLTQLLIIATGFWWISS</sequence>
<evidence type="ECO:0000313" key="3">
    <source>
        <dbReference type="Proteomes" id="UP000177382"/>
    </source>
</evidence>
<keyword evidence="1" id="KW-0472">Membrane</keyword>
<protein>
    <submittedName>
        <fullName evidence="2">Uncharacterized protein</fullName>
    </submittedName>
</protein>
<gene>
    <name evidence="2" type="ORF">A2V97_01785</name>
</gene>
<dbReference type="AlphaFoldDB" id="A0A1F7XK05"/>